<dbReference type="Pfam" id="PF03702">
    <property type="entry name" value="AnmK"/>
    <property type="match status" value="1"/>
</dbReference>
<dbReference type="EMBL" id="JBAKBA010000001">
    <property type="protein sequence ID" value="MEL0657659.1"/>
    <property type="molecule type" value="Genomic_DNA"/>
</dbReference>
<protein>
    <recommendedName>
        <fullName evidence="1">Anhydro-N-acetylmuramic acid kinase</fullName>
        <ecNumber evidence="1">2.7.1.170</ecNumber>
    </recommendedName>
    <alternativeName>
        <fullName evidence="1">AnhMurNAc kinase</fullName>
    </alternativeName>
</protein>
<comment type="function">
    <text evidence="1">Catalyzes the specific phosphorylation of 1,6-anhydro-N-acetylmuramic acid (anhMurNAc) with the simultaneous cleavage of the 1,6-anhydro ring, generating MurNAc-6-P. Is required for the utilization of anhMurNAc either imported from the medium or derived from its own cell wall murein, and thus plays a role in cell wall recycling.</text>
</comment>
<keyword evidence="3" id="KW-1185">Reference proteome</keyword>
<feature type="binding site" evidence="1">
    <location>
        <begin position="26"/>
        <end position="33"/>
    </location>
    <ligand>
        <name>ATP</name>
        <dbReference type="ChEBI" id="CHEBI:30616"/>
    </ligand>
</feature>
<proteinExistence type="inferred from homology"/>
<name>A0ABU9H710_9GAMM</name>
<reference evidence="2 3" key="1">
    <citation type="submission" date="2024-02" db="EMBL/GenBank/DDBJ databases">
        <title>Bacteria isolated from the canopy kelp, Nereocystis luetkeana.</title>
        <authorList>
            <person name="Pfister C.A."/>
            <person name="Younker I.T."/>
            <person name="Light S.H."/>
        </authorList>
    </citation>
    <scope>NUCLEOTIDE SEQUENCE [LARGE SCALE GENOMIC DNA]</scope>
    <source>
        <strain evidence="2 3">TI.2.07</strain>
    </source>
</reference>
<dbReference type="NCBIfam" id="NF007139">
    <property type="entry name" value="PRK09585.1-3"/>
    <property type="match status" value="1"/>
</dbReference>
<dbReference type="InterPro" id="IPR043129">
    <property type="entry name" value="ATPase_NBD"/>
</dbReference>
<dbReference type="Proteomes" id="UP001366060">
    <property type="component" value="Unassembled WGS sequence"/>
</dbReference>
<sequence>MSSKPAAHLSDESANTHAYYIGLMSGTSLDAIDVALCQRNAAGFEQKAGIAIDLAPSLRQQLLTICNEKQVTLQTLGEIDHQFALACAQAVNDLLKNENISANEVTAIGSHGQTIYHSPETQYPFTQQIGDANLIAAKTQIACVADFRRMDMAYGGQGAPLVPAFHQALFAQHKTQRVILNIGGIANISVLNGLEQAFGYDTGPGNMLMDAWINLHHQQPFDKGAWFATTGTVNQTLLTSLLDDAYFALSAPKSTGREKFNLTWLTQKLMTNEFMPEDVQRTLLEFTAITICDQIKQQSNTCDVYVCGGGALNPLLMQRLSGLMPNHTVQTTEALAINPMYVEAVAFAWLAEQRILEKTVPLKAVTGANRDAILGCVYLA</sequence>
<evidence type="ECO:0000313" key="2">
    <source>
        <dbReference type="EMBL" id="MEL0657659.1"/>
    </source>
</evidence>
<dbReference type="HAMAP" id="MF_01270">
    <property type="entry name" value="AnhMurNAc_kinase"/>
    <property type="match status" value="1"/>
</dbReference>
<evidence type="ECO:0000256" key="1">
    <source>
        <dbReference type="HAMAP-Rule" id="MF_01270"/>
    </source>
</evidence>
<comment type="similarity">
    <text evidence="1">Belongs to the anhydro-N-acetylmuramic acid kinase family.</text>
</comment>
<dbReference type="EC" id="2.7.1.170" evidence="1"/>
<keyword evidence="1" id="KW-0119">Carbohydrate metabolism</keyword>
<dbReference type="InterPro" id="IPR005338">
    <property type="entry name" value="Anhydro_N_Ac-Mur_kinase"/>
</dbReference>
<keyword evidence="1 2" id="KW-0418">Kinase</keyword>
<dbReference type="Gene3D" id="3.30.420.40">
    <property type="match status" value="2"/>
</dbReference>
<dbReference type="PANTHER" id="PTHR30605:SF0">
    <property type="entry name" value="ANHYDRO-N-ACETYLMURAMIC ACID KINASE"/>
    <property type="match status" value="1"/>
</dbReference>
<comment type="pathway">
    <text evidence="1">Amino-sugar metabolism; 1,6-anhydro-N-acetylmuramate degradation.</text>
</comment>
<keyword evidence="1 2" id="KW-0808">Transferase</keyword>
<keyword evidence="1" id="KW-0547">Nucleotide-binding</keyword>
<comment type="caution">
    <text evidence="2">The sequence shown here is derived from an EMBL/GenBank/DDBJ whole genome shotgun (WGS) entry which is preliminary data.</text>
</comment>
<dbReference type="RefSeq" id="WP_341626424.1">
    <property type="nucleotide sequence ID" value="NZ_JBAKBA010000001.1"/>
</dbReference>
<comment type="catalytic activity">
    <reaction evidence="1">
        <text>1,6-anhydro-N-acetyl-beta-muramate + ATP + H2O = N-acetyl-D-muramate 6-phosphate + ADP + H(+)</text>
        <dbReference type="Rhea" id="RHEA:24952"/>
        <dbReference type="ChEBI" id="CHEBI:15377"/>
        <dbReference type="ChEBI" id="CHEBI:15378"/>
        <dbReference type="ChEBI" id="CHEBI:30616"/>
        <dbReference type="ChEBI" id="CHEBI:58690"/>
        <dbReference type="ChEBI" id="CHEBI:58722"/>
        <dbReference type="ChEBI" id="CHEBI:456216"/>
        <dbReference type="EC" id="2.7.1.170"/>
    </reaction>
</comment>
<dbReference type="SUPFAM" id="SSF53067">
    <property type="entry name" value="Actin-like ATPase domain"/>
    <property type="match status" value="1"/>
</dbReference>
<evidence type="ECO:0000313" key="3">
    <source>
        <dbReference type="Proteomes" id="UP001366060"/>
    </source>
</evidence>
<organism evidence="2 3">
    <name type="scientific">Psychromonas arctica</name>
    <dbReference type="NCBI Taxonomy" id="168275"/>
    <lineage>
        <taxon>Bacteria</taxon>
        <taxon>Pseudomonadati</taxon>
        <taxon>Pseudomonadota</taxon>
        <taxon>Gammaproteobacteria</taxon>
        <taxon>Alteromonadales</taxon>
        <taxon>Psychromonadaceae</taxon>
        <taxon>Psychromonas</taxon>
    </lineage>
</organism>
<gene>
    <name evidence="1" type="primary">anmK</name>
    <name evidence="2" type="ORF">V6255_00780</name>
</gene>
<dbReference type="PANTHER" id="PTHR30605">
    <property type="entry name" value="ANHYDRO-N-ACETYLMURAMIC ACID KINASE"/>
    <property type="match status" value="1"/>
</dbReference>
<comment type="pathway">
    <text evidence="1">Cell wall biogenesis; peptidoglycan recycling.</text>
</comment>
<dbReference type="GO" id="GO:0016301">
    <property type="term" value="F:kinase activity"/>
    <property type="evidence" value="ECO:0007669"/>
    <property type="project" value="UniProtKB-KW"/>
</dbReference>
<keyword evidence="1" id="KW-0067">ATP-binding</keyword>
<accession>A0ABU9H710</accession>
<dbReference type="CDD" id="cd24050">
    <property type="entry name" value="ASKHA_NBD_ANMK"/>
    <property type="match status" value="1"/>
</dbReference>